<keyword evidence="2" id="KW-1185">Reference proteome</keyword>
<evidence type="ECO:0000313" key="1">
    <source>
        <dbReference type="EMBL" id="KAF2232455.1"/>
    </source>
</evidence>
<dbReference type="EMBL" id="ML991815">
    <property type="protein sequence ID" value="KAF2232455.1"/>
    <property type="molecule type" value="Genomic_DNA"/>
</dbReference>
<reference evidence="1" key="1">
    <citation type="journal article" date="2020" name="Stud. Mycol.">
        <title>101 Dothideomycetes genomes: a test case for predicting lifestyles and emergence of pathogens.</title>
        <authorList>
            <person name="Haridas S."/>
            <person name="Albert R."/>
            <person name="Binder M."/>
            <person name="Bloem J."/>
            <person name="Labutti K."/>
            <person name="Salamov A."/>
            <person name="Andreopoulos B."/>
            <person name="Baker S."/>
            <person name="Barry K."/>
            <person name="Bills G."/>
            <person name="Bluhm B."/>
            <person name="Cannon C."/>
            <person name="Castanera R."/>
            <person name="Culley D."/>
            <person name="Daum C."/>
            <person name="Ezra D."/>
            <person name="Gonzalez J."/>
            <person name="Henrissat B."/>
            <person name="Kuo A."/>
            <person name="Liang C."/>
            <person name="Lipzen A."/>
            <person name="Lutzoni F."/>
            <person name="Magnuson J."/>
            <person name="Mondo S."/>
            <person name="Nolan M."/>
            <person name="Ohm R."/>
            <person name="Pangilinan J."/>
            <person name="Park H.-J."/>
            <person name="Ramirez L."/>
            <person name="Alfaro M."/>
            <person name="Sun H."/>
            <person name="Tritt A."/>
            <person name="Yoshinaga Y."/>
            <person name="Zwiers L.-H."/>
            <person name="Turgeon B."/>
            <person name="Goodwin S."/>
            <person name="Spatafora J."/>
            <person name="Crous P."/>
            <person name="Grigoriev I."/>
        </authorList>
    </citation>
    <scope>NUCLEOTIDE SEQUENCE</scope>
    <source>
        <strain evidence="1">Tuck. ex Michener</strain>
    </source>
</reference>
<name>A0A6A6H346_VIRVR</name>
<accession>A0A6A6H346</accession>
<dbReference type="AlphaFoldDB" id="A0A6A6H346"/>
<protein>
    <submittedName>
        <fullName evidence="1">Uncharacterized protein</fullName>
    </submittedName>
</protein>
<sequence>MAHFPVLQPWEPPHVYHDGNSWVREGPLGPTPIHNFKPKYEWVWPKDGKRGSKFGRMADILQRKGPGIFIAAHGDKRDKQWHRPSREEWSNWNYLDPWFPKPNYFNPTNFHQNPYKVYDFRQRRYKYPRFNHWTDVRWRPGARERDRNPRAKRDVFGQWYEQIGGWGGQGPNPWWF</sequence>
<evidence type="ECO:0000313" key="2">
    <source>
        <dbReference type="Proteomes" id="UP000800092"/>
    </source>
</evidence>
<organism evidence="1 2">
    <name type="scientific">Viridothelium virens</name>
    <name type="common">Speckled blister lichen</name>
    <name type="synonym">Trypethelium virens</name>
    <dbReference type="NCBI Taxonomy" id="1048519"/>
    <lineage>
        <taxon>Eukaryota</taxon>
        <taxon>Fungi</taxon>
        <taxon>Dikarya</taxon>
        <taxon>Ascomycota</taxon>
        <taxon>Pezizomycotina</taxon>
        <taxon>Dothideomycetes</taxon>
        <taxon>Dothideomycetes incertae sedis</taxon>
        <taxon>Trypetheliales</taxon>
        <taxon>Trypetheliaceae</taxon>
        <taxon>Viridothelium</taxon>
    </lineage>
</organism>
<gene>
    <name evidence="1" type="ORF">EV356DRAFT_517398</name>
</gene>
<dbReference type="Proteomes" id="UP000800092">
    <property type="component" value="Unassembled WGS sequence"/>
</dbReference>
<dbReference type="OrthoDB" id="5331170at2759"/>
<proteinExistence type="predicted"/>